<organism evidence="3 4">
    <name type="scientific">Neocucurbitaria cava</name>
    <dbReference type="NCBI Taxonomy" id="798079"/>
    <lineage>
        <taxon>Eukaryota</taxon>
        <taxon>Fungi</taxon>
        <taxon>Dikarya</taxon>
        <taxon>Ascomycota</taxon>
        <taxon>Pezizomycotina</taxon>
        <taxon>Dothideomycetes</taxon>
        <taxon>Pleosporomycetidae</taxon>
        <taxon>Pleosporales</taxon>
        <taxon>Pleosporineae</taxon>
        <taxon>Cucurbitariaceae</taxon>
        <taxon>Neocucurbitaria</taxon>
    </lineage>
</organism>
<proteinExistence type="predicted"/>
<evidence type="ECO:0000256" key="1">
    <source>
        <dbReference type="ARBA" id="ARBA00023254"/>
    </source>
</evidence>
<dbReference type="AlphaFoldDB" id="A0A9W9CLK0"/>
<feature type="region of interest" description="Disordered" evidence="2">
    <location>
        <begin position="838"/>
        <end position="862"/>
    </location>
</feature>
<dbReference type="InterPro" id="IPR039057">
    <property type="entry name" value="Spo22/ZIP4"/>
</dbReference>
<keyword evidence="1" id="KW-0469">Meiosis</keyword>
<evidence type="ECO:0000256" key="2">
    <source>
        <dbReference type="SAM" id="MobiDB-lite"/>
    </source>
</evidence>
<dbReference type="OrthoDB" id="65716at2759"/>
<dbReference type="EMBL" id="JAPEUY010000010">
    <property type="protein sequence ID" value="KAJ4368925.1"/>
    <property type="molecule type" value="Genomic_DNA"/>
</dbReference>
<dbReference type="Pfam" id="PF08631">
    <property type="entry name" value="SPO22"/>
    <property type="match status" value="1"/>
</dbReference>
<dbReference type="PANTHER" id="PTHR40375">
    <property type="entry name" value="SPORULATION-SPECIFIC PROTEIN 22"/>
    <property type="match status" value="1"/>
</dbReference>
<dbReference type="GO" id="GO:0051321">
    <property type="term" value="P:meiotic cell cycle"/>
    <property type="evidence" value="ECO:0007669"/>
    <property type="project" value="UniProtKB-KW"/>
</dbReference>
<reference evidence="3" key="1">
    <citation type="submission" date="2022-10" db="EMBL/GenBank/DDBJ databases">
        <title>Tapping the CABI collections for fungal endophytes: first genome assemblies for Collariella, Neodidymelliopsis, Ascochyta clinopodiicola, Didymella pomorum, Didymosphaeria variabile, Neocosmospora piperis and Neocucurbitaria cava.</title>
        <authorList>
            <person name="Hill R."/>
        </authorList>
    </citation>
    <scope>NUCLEOTIDE SEQUENCE</scope>
    <source>
        <strain evidence="3">IMI 356814</strain>
    </source>
</reference>
<comment type="caution">
    <text evidence="3">The sequence shown here is derived from an EMBL/GenBank/DDBJ whole genome shotgun (WGS) entry which is preliminary data.</text>
</comment>
<dbReference type="GO" id="GO:0090173">
    <property type="term" value="P:regulation of synaptonemal complex assembly"/>
    <property type="evidence" value="ECO:0007669"/>
    <property type="project" value="InterPro"/>
</dbReference>
<evidence type="ECO:0000313" key="3">
    <source>
        <dbReference type="EMBL" id="KAJ4368925.1"/>
    </source>
</evidence>
<keyword evidence="4" id="KW-1185">Reference proteome</keyword>
<gene>
    <name evidence="3" type="primary">SPO22</name>
    <name evidence="3" type="ORF">N0V83_006007</name>
</gene>
<dbReference type="Proteomes" id="UP001140560">
    <property type="component" value="Unassembled WGS sequence"/>
</dbReference>
<protein>
    <submittedName>
        <fullName evidence="3">Sporulation-specific protein 22</fullName>
    </submittedName>
</protein>
<accession>A0A9W9CLK0</accession>
<dbReference type="InterPro" id="IPR013940">
    <property type="entry name" value="Spo22/ZIP4/TEX11"/>
</dbReference>
<sequence>MVPAISTVKAEREKKLKAVLTFASSLTKRLENAHDASLLIDLQNQIRGLPLQVSSMVNAKQDELDKVGTELWNLSTRLRRDDAEHEGKNKEEATRKSRVLCLLRAFAFLLLDSVDGQGTKGRQRRGCIRLMKVALKAARVCIEGNELSNAIKVLERAAEYQEVLGKESERGEDIELANRLRMEYFAVRTTLAWRQERLDTAEHMFTKCKQFATALTPTTAESFADLLYEIGKDALTKRNYEVAIRWLERAHDVLGEQDSEMLSPEVSELRLSTMQSIVQAHMKLQTSEAQDKALQMLELMENDFGDKMVVLLLKIELLSNTEALDTAEFYNVLIRMIRTVVLNETNFKTIMHHIHKLKEHSSVTACKALDNLIDIRLFREENQSWIEKAVITRIWISTNNNFAENALEQLRELFDTVLQNSTSSLSAPATHAAQTLLWKRVEAASSQEQYGAAEAWCKICLHSIFDKAGTQNKAKIARKVIQCALARQDCPAAREAHSRMPDTGRDEPVTRYLMYKVGLRSGDADFGVIPASRAGDNMLILVASECLDIVCRSSAKDATLLYACVMEAQSVGDKRQAITALERVLDKYDYSAPAGIHLPALLRCTARLLQSELVEDGNINPSIMSQLCTVFDGACSQAISSRTRPSTPAKELFTVQEFEWFSKNAYNVSLKYCAEMAPSTLVKMLNTCTEFIKLLKDQDQPGTEGELCLRLVFCEFLAACTYTTLARAEDNIEQCLQYYLEARKHSQEFRRAASEGINKLGGSAQADIISKHFQIVKLELEAVLKLEKWDEFDDLFEQCWKYKSPDHYETLADLVLLIHSCMVKAALDTRYQSNSPSETLLPILNTPPPSSSSTNYGDDENLADDEHKDVERYPRTELEWLATTSFNRAIDYYMQNDDDKCKMWAEKSFILAQWLEDDGALRDLLMEKFSALQWDNK</sequence>
<name>A0A9W9CLK0_9PLEO</name>
<dbReference type="PANTHER" id="PTHR40375:SF2">
    <property type="entry name" value="SPORULATION-SPECIFIC PROTEIN 22"/>
    <property type="match status" value="1"/>
</dbReference>
<evidence type="ECO:0000313" key="4">
    <source>
        <dbReference type="Proteomes" id="UP001140560"/>
    </source>
</evidence>